<dbReference type="EMBL" id="JBHSFP010000018">
    <property type="protein sequence ID" value="MFC4533834.1"/>
    <property type="molecule type" value="Genomic_DNA"/>
</dbReference>
<keyword evidence="3" id="KW-1185">Reference proteome</keyword>
<keyword evidence="1" id="KW-0732">Signal</keyword>
<proteinExistence type="predicted"/>
<name>A0ABV9CLC8_9ACTN</name>
<dbReference type="Proteomes" id="UP001596004">
    <property type="component" value="Unassembled WGS sequence"/>
</dbReference>
<comment type="caution">
    <text evidence="2">The sequence shown here is derived from an EMBL/GenBank/DDBJ whole genome shotgun (WGS) entry which is preliminary data.</text>
</comment>
<gene>
    <name evidence="2" type="ORF">ACFO60_23985</name>
</gene>
<protein>
    <submittedName>
        <fullName evidence="2">Uncharacterized protein</fullName>
    </submittedName>
</protein>
<feature type="chain" id="PRO_5046634803" evidence="1">
    <location>
        <begin position="39"/>
        <end position="185"/>
    </location>
</feature>
<organism evidence="2 3">
    <name type="scientific">Sphaerisporangium dianthi</name>
    <dbReference type="NCBI Taxonomy" id="1436120"/>
    <lineage>
        <taxon>Bacteria</taxon>
        <taxon>Bacillati</taxon>
        <taxon>Actinomycetota</taxon>
        <taxon>Actinomycetes</taxon>
        <taxon>Streptosporangiales</taxon>
        <taxon>Streptosporangiaceae</taxon>
        <taxon>Sphaerisporangium</taxon>
    </lineage>
</organism>
<evidence type="ECO:0000313" key="3">
    <source>
        <dbReference type="Proteomes" id="UP001596004"/>
    </source>
</evidence>
<accession>A0ABV9CLC8</accession>
<dbReference type="RefSeq" id="WP_380843668.1">
    <property type="nucleotide sequence ID" value="NZ_JBHSFP010000018.1"/>
</dbReference>
<sequence length="185" mass="19926">MKSSPKQPGTLGALARAATVTAALTATVAAALATGTLAADAAALPHFKQPKVFGTSFQTDPRHDFTKRISPRHDGILRGWVTYYKGGVAEYTPIKWVRDKTGNTEGHFAGPSEGDVTAYASPVSSKVAFYSATGCEGTEMTARRALGVERCSRKVLLARLKHDRRPALITVYQGKIVKFQEIYTP</sequence>
<reference evidence="3" key="1">
    <citation type="journal article" date="2019" name="Int. J. Syst. Evol. Microbiol.">
        <title>The Global Catalogue of Microorganisms (GCM) 10K type strain sequencing project: providing services to taxonomists for standard genome sequencing and annotation.</title>
        <authorList>
            <consortium name="The Broad Institute Genomics Platform"/>
            <consortium name="The Broad Institute Genome Sequencing Center for Infectious Disease"/>
            <person name="Wu L."/>
            <person name="Ma J."/>
        </authorList>
    </citation>
    <scope>NUCLEOTIDE SEQUENCE [LARGE SCALE GENOMIC DNA]</scope>
    <source>
        <strain evidence="3">CGMCC 4.7132</strain>
    </source>
</reference>
<evidence type="ECO:0000313" key="2">
    <source>
        <dbReference type="EMBL" id="MFC4533834.1"/>
    </source>
</evidence>
<feature type="signal peptide" evidence="1">
    <location>
        <begin position="1"/>
        <end position="38"/>
    </location>
</feature>
<evidence type="ECO:0000256" key="1">
    <source>
        <dbReference type="SAM" id="SignalP"/>
    </source>
</evidence>